<feature type="region of interest" description="Disordered" evidence="1">
    <location>
        <begin position="188"/>
        <end position="207"/>
    </location>
</feature>
<dbReference type="PANTHER" id="PTHR31840">
    <property type="entry name" value="COILED-COIL DOMAIN-CONTAINING PROTEIN 97"/>
    <property type="match status" value="1"/>
</dbReference>
<reference evidence="3" key="1">
    <citation type="submission" date="2022-12" db="EMBL/GenBank/DDBJ databases">
        <authorList>
            <person name="Petersen C."/>
        </authorList>
    </citation>
    <scope>NUCLEOTIDE SEQUENCE</scope>
    <source>
        <strain evidence="3">IBT 29677</strain>
    </source>
</reference>
<evidence type="ECO:0000313" key="3">
    <source>
        <dbReference type="EMBL" id="KAJ5397602.1"/>
    </source>
</evidence>
<proteinExistence type="predicted"/>
<dbReference type="InterPro" id="IPR018613">
    <property type="entry name" value="Ccdc97-like"/>
</dbReference>
<reference evidence="3" key="2">
    <citation type="journal article" date="2023" name="IMA Fungus">
        <title>Comparative genomic study of the Penicillium genus elucidates a diverse pangenome and 15 lateral gene transfer events.</title>
        <authorList>
            <person name="Petersen C."/>
            <person name="Sorensen T."/>
            <person name="Nielsen M.R."/>
            <person name="Sondergaard T.E."/>
            <person name="Sorensen J.L."/>
            <person name="Fitzpatrick D.A."/>
            <person name="Frisvad J.C."/>
            <person name="Nielsen K.L."/>
        </authorList>
    </citation>
    <scope>NUCLEOTIDE SEQUENCE</scope>
    <source>
        <strain evidence="3">IBT 29677</strain>
    </source>
</reference>
<evidence type="ECO:0000259" key="2">
    <source>
        <dbReference type="Pfam" id="PF09747"/>
    </source>
</evidence>
<dbReference type="RefSeq" id="XP_056489654.1">
    <property type="nucleotide sequence ID" value="XM_056630352.1"/>
</dbReference>
<comment type="caution">
    <text evidence="3">The sequence shown here is derived from an EMBL/GenBank/DDBJ whole genome shotgun (WGS) entry which is preliminary data.</text>
</comment>
<sequence length="207" mass="23872">MPHFPMDTGFESSAGVVAGADTDVPDEKQRFVQIKNRRKRYLDQHPEYFSAELELADPLLYDRLIRRFQTPQEREAQGRAKGFSGVLEADLLRSEAKVDALAHPDPNAMLSYTRGPDGEILAEDRDDIPASREEGEKSWQWEMGLRFMRGDDPDFDYKAVDENEEYDDLSEELDKYFEDEEPEWVVDDARGEDAREKLQGETGVQDF</sequence>
<organism evidence="3 4">
    <name type="scientific">Penicillium cosmopolitanum</name>
    <dbReference type="NCBI Taxonomy" id="1131564"/>
    <lineage>
        <taxon>Eukaryota</taxon>
        <taxon>Fungi</taxon>
        <taxon>Dikarya</taxon>
        <taxon>Ascomycota</taxon>
        <taxon>Pezizomycotina</taxon>
        <taxon>Eurotiomycetes</taxon>
        <taxon>Eurotiomycetidae</taxon>
        <taxon>Eurotiales</taxon>
        <taxon>Aspergillaceae</taxon>
        <taxon>Penicillium</taxon>
    </lineage>
</organism>
<dbReference type="Proteomes" id="UP001147747">
    <property type="component" value="Unassembled WGS sequence"/>
</dbReference>
<gene>
    <name evidence="3" type="ORF">N7509_005715</name>
</gene>
<feature type="compositionally biased region" description="Basic and acidic residues" evidence="1">
    <location>
        <begin position="188"/>
        <end position="199"/>
    </location>
</feature>
<feature type="domain" description="CCD97-like C-terminal" evidence="2">
    <location>
        <begin position="36"/>
        <end position="99"/>
    </location>
</feature>
<evidence type="ECO:0000256" key="1">
    <source>
        <dbReference type="SAM" id="MobiDB-lite"/>
    </source>
</evidence>
<dbReference type="AlphaFoldDB" id="A0A9W9W2Z3"/>
<dbReference type="OrthoDB" id="333176at2759"/>
<protein>
    <recommendedName>
        <fullName evidence="2">CCD97-like C-terminal domain-containing protein</fullName>
    </recommendedName>
</protein>
<evidence type="ECO:0000313" key="4">
    <source>
        <dbReference type="Proteomes" id="UP001147747"/>
    </source>
</evidence>
<dbReference type="PANTHER" id="PTHR31840:SF1">
    <property type="entry name" value="COILED-COIL DOMAIN-CONTAINING PROTEIN 97"/>
    <property type="match status" value="1"/>
</dbReference>
<dbReference type="EMBL" id="JAPZBU010000006">
    <property type="protein sequence ID" value="KAJ5397602.1"/>
    <property type="molecule type" value="Genomic_DNA"/>
</dbReference>
<dbReference type="Pfam" id="PF09747">
    <property type="entry name" value="CCD97-like_C"/>
    <property type="match status" value="2"/>
</dbReference>
<feature type="domain" description="CCD97-like C-terminal" evidence="2">
    <location>
        <begin position="129"/>
        <end position="180"/>
    </location>
</feature>
<name>A0A9W9W2Z3_9EURO</name>
<dbReference type="GeneID" id="81369332"/>
<dbReference type="InterPro" id="IPR040233">
    <property type="entry name" value="CCD97-like_C"/>
</dbReference>
<keyword evidence="4" id="KW-1185">Reference proteome</keyword>
<accession>A0A9W9W2Z3</accession>